<dbReference type="NCBIfam" id="TIGR01879">
    <property type="entry name" value="hydantase"/>
    <property type="match status" value="1"/>
</dbReference>
<dbReference type="EC" id="3.5.-.-" evidence="10"/>
<dbReference type="PANTHER" id="PTHR32494">
    <property type="entry name" value="ALLANTOATE DEIMINASE-RELATED"/>
    <property type="match status" value="1"/>
</dbReference>
<gene>
    <name evidence="10" type="ORF">KZZ10_11260</name>
</gene>
<comment type="cofactor">
    <cofactor evidence="1">
        <name>Mn(2+)</name>
        <dbReference type="ChEBI" id="CHEBI:29035"/>
    </cofactor>
</comment>
<dbReference type="Pfam" id="PF07687">
    <property type="entry name" value="M20_dimer"/>
    <property type="match status" value="1"/>
</dbReference>
<keyword evidence="6" id="KW-0464">Manganese</keyword>
<evidence type="ECO:0000313" key="10">
    <source>
        <dbReference type="EMBL" id="MBZ1351225.1"/>
    </source>
</evidence>
<name>A0A953NDA4_9BURK</name>
<dbReference type="Pfam" id="PF01546">
    <property type="entry name" value="Peptidase_M20"/>
    <property type="match status" value="1"/>
</dbReference>
<comment type="caution">
    <text evidence="10">The sequence shown here is derived from an EMBL/GenBank/DDBJ whole genome shotgun (WGS) entry which is preliminary data.</text>
</comment>
<dbReference type="InterPro" id="IPR011650">
    <property type="entry name" value="Peptidase_M20_dimer"/>
</dbReference>
<dbReference type="InterPro" id="IPR002933">
    <property type="entry name" value="Peptidase_M20"/>
</dbReference>
<keyword evidence="7" id="KW-0862">Zinc</keyword>
<dbReference type="PIRSF" id="PIRSF001235">
    <property type="entry name" value="Amidase_carbamoylase"/>
    <property type="match status" value="1"/>
</dbReference>
<dbReference type="GO" id="GO:0046872">
    <property type="term" value="F:metal ion binding"/>
    <property type="evidence" value="ECO:0007669"/>
    <property type="project" value="UniProtKB-KW"/>
</dbReference>
<dbReference type="GO" id="GO:0016813">
    <property type="term" value="F:hydrolase activity, acting on carbon-nitrogen (but not peptide) bonds, in linear amidines"/>
    <property type="evidence" value="ECO:0007669"/>
    <property type="project" value="InterPro"/>
</dbReference>
<feature type="domain" description="Peptidase M20 dimerisation" evidence="9">
    <location>
        <begin position="224"/>
        <end position="320"/>
    </location>
</feature>
<dbReference type="Proteomes" id="UP000739565">
    <property type="component" value="Unassembled WGS sequence"/>
</dbReference>
<feature type="binding site" evidence="8">
    <location>
        <position position="283"/>
    </location>
    <ligand>
        <name>allantoate</name>
        <dbReference type="ChEBI" id="CHEBI:17536"/>
    </ligand>
</feature>
<reference evidence="10" key="1">
    <citation type="submission" date="2021-07" db="EMBL/GenBank/DDBJ databases">
        <title>New genus and species of the family Alcaligenaceae.</title>
        <authorList>
            <person name="Hahn M.W."/>
        </authorList>
    </citation>
    <scope>NUCLEOTIDE SEQUENCE</scope>
    <source>
        <strain evidence="10">LF4-65</strain>
    </source>
</reference>
<evidence type="ECO:0000256" key="6">
    <source>
        <dbReference type="ARBA" id="ARBA00023211"/>
    </source>
</evidence>
<dbReference type="SUPFAM" id="SSF55031">
    <property type="entry name" value="Bacterial exopeptidase dimerisation domain"/>
    <property type="match status" value="1"/>
</dbReference>
<dbReference type="InterPro" id="IPR010158">
    <property type="entry name" value="Amidase_Cbmase"/>
</dbReference>
<dbReference type="AlphaFoldDB" id="A0A953NDA4"/>
<feature type="binding site" evidence="7">
    <location>
        <position position="133"/>
    </location>
    <ligand>
        <name>Zn(2+)</name>
        <dbReference type="ChEBI" id="CHEBI:29105"/>
        <label>2</label>
    </ligand>
</feature>
<comment type="cofactor">
    <cofactor evidence="7">
        <name>Zn(2+)</name>
        <dbReference type="ChEBI" id="CHEBI:29105"/>
    </cofactor>
    <text evidence="7">Binds 2 Zn(2+) ions per subunit.</text>
</comment>
<feature type="binding site" evidence="7">
    <location>
        <position position="98"/>
    </location>
    <ligand>
        <name>Zn(2+)</name>
        <dbReference type="ChEBI" id="CHEBI:29105"/>
        <label>2</label>
    </ligand>
</feature>
<dbReference type="EMBL" id="JAHXRI010000010">
    <property type="protein sequence ID" value="MBZ1351225.1"/>
    <property type="molecule type" value="Genomic_DNA"/>
</dbReference>
<dbReference type="SUPFAM" id="SSF53187">
    <property type="entry name" value="Zn-dependent exopeptidases"/>
    <property type="match status" value="1"/>
</dbReference>
<proteinExistence type="inferred from homology"/>
<keyword evidence="11" id="KW-1185">Reference proteome</keyword>
<comment type="subunit">
    <text evidence="3">Homodimer.</text>
</comment>
<feature type="binding site" evidence="8">
    <location>
        <position position="224"/>
    </location>
    <ligand>
        <name>allantoate</name>
        <dbReference type="ChEBI" id="CHEBI:17536"/>
    </ligand>
</feature>
<evidence type="ECO:0000256" key="4">
    <source>
        <dbReference type="ARBA" id="ARBA00022723"/>
    </source>
</evidence>
<sequence length="417" mass="44945">MASHTSHGQQIMEWSERIAAFSEPAWAEKGQLTVTYLTPAHLQTAQALTQLMQEAGFDEVSTDAVGNVVGRYHGTDIAAPALLTGSHFDTVRNGGKYDGRLGILVPIAVVGELAKQKKRLPYGIEVVGFSEEEGQRYRATFLSSGALTGSFDPTWLDQLDPNGVSMRQAMVDAGLPGTLESIKALTRDPKKYLGFVEVHIEQGPVLCEKQLPLGIVTSINAGVRATCKIIGTAAHAGTTPMSMREDALLAAAEISLMAEHRAKAEEGSVATVGQMQVPGGSINVIPGECVFTLDMRAPTDPQRDSLVNDIVQAAKQIAKRRSVHFEYNEVMRASAAPSDPAWQTRWERAVTKIGQPLFKLNSGAGHDAMKLHTIMPQAMLFVRGGNRGISHNPLEIITAEDAELATQAFIALLDEIN</sequence>
<feature type="binding site" evidence="7">
    <location>
        <position position="98"/>
    </location>
    <ligand>
        <name>Zn(2+)</name>
        <dbReference type="ChEBI" id="CHEBI:29105"/>
        <label>1</label>
    </ligand>
</feature>
<dbReference type="PANTHER" id="PTHR32494:SF19">
    <property type="entry name" value="ALLANTOATE DEIMINASE-RELATED"/>
    <property type="match status" value="1"/>
</dbReference>
<evidence type="ECO:0000256" key="1">
    <source>
        <dbReference type="ARBA" id="ARBA00001936"/>
    </source>
</evidence>
<protein>
    <submittedName>
        <fullName evidence="10">Hydantoinase/carbamoylase family amidase</fullName>
        <ecNumber evidence="10">3.5.-.-</ecNumber>
    </submittedName>
</protein>
<keyword evidence="5 10" id="KW-0378">Hydrolase</keyword>
<evidence type="ECO:0000256" key="2">
    <source>
        <dbReference type="ARBA" id="ARBA00006153"/>
    </source>
</evidence>
<feature type="binding site" evidence="7">
    <location>
        <position position="87"/>
    </location>
    <ligand>
        <name>Zn(2+)</name>
        <dbReference type="ChEBI" id="CHEBI:29105"/>
        <label>1</label>
    </ligand>
</feature>
<evidence type="ECO:0000313" key="11">
    <source>
        <dbReference type="Proteomes" id="UP000739565"/>
    </source>
</evidence>
<evidence type="ECO:0000256" key="7">
    <source>
        <dbReference type="PIRSR" id="PIRSR001235-1"/>
    </source>
</evidence>
<dbReference type="CDD" id="cd03884">
    <property type="entry name" value="M20_bAS"/>
    <property type="match status" value="1"/>
</dbReference>
<comment type="similarity">
    <text evidence="2">Belongs to the peptidase M20 family.</text>
</comment>
<dbReference type="Gene3D" id="3.30.70.360">
    <property type="match status" value="1"/>
</dbReference>
<evidence type="ECO:0000256" key="3">
    <source>
        <dbReference type="ARBA" id="ARBA00011738"/>
    </source>
</evidence>
<dbReference type="Gene3D" id="3.40.630.10">
    <property type="entry name" value="Zn peptidases"/>
    <property type="match status" value="1"/>
</dbReference>
<dbReference type="InterPro" id="IPR036264">
    <property type="entry name" value="Bact_exopeptidase_dim_dom"/>
</dbReference>
<organism evidence="10 11">
    <name type="scientific">Zwartia hollandica</name>
    <dbReference type="NCBI Taxonomy" id="324606"/>
    <lineage>
        <taxon>Bacteria</taxon>
        <taxon>Pseudomonadati</taxon>
        <taxon>Pseudomonadota</taxon>
        <taxon>Betaproteobacteria</taxon>
        <taxon>Burkholderiales</taxon>
        <taxon>Alcaligenaceae</taxon>
        <taxon>Zwartia</taxon>
    </lineage>
</organism>
<evidence type="ECO:0000256" key="5">
    <source>
        <dbReference type="ARBA" id="ARBA00022801"/>
    </source>
</evidence>
<feature type="binding site" evidence="7">
    <location>
        <position position="391"/>
    </location>
    <ligand>
        <name>Zn(2+)</name>
        <dbReference type="ChEBI" id="CHEBI:29105"/>
        <label>2</label>
    </ligand>
</feature>
<evidence type="ECO:0000259" key="9">
    <source>
        <dbReference type="Pfam" id="PF07687"/>
    </source>
</evidence>
<feature type="binding site" evidence="7">
    <location>
        <position position="199"/>
    </location>
    <ligand>
        <name>Zn(2+)</name>
        <dbReference type="ChEBI" id="CHEBI:29105"/>
        <label>1</label>
    </ligand>
</feature>
<feature type="binding site" evidence="8">
    <location>
        <position position="296"/>
    </location>
    <ligand>
        <name>allantoate</name>
        <dbReference type="ChEBI" id="CHEBI:17536"/>
    </ligand>
</feature>
<evidence type="ECO:0000256" key="8">
    <source>
        <dbReference type="PIRSR" id="PIRSR001235-2"/>
    </source>
</evidence>
<accession>A0A953NDA4</accession>
<keyword evidence="4 7" id="KW-0479">Metal-binding</keyword>